<accession>A0A9R0UUI3</accession>
<name>A0A9R0UUI3_TRITD</name>
<evidence type="ECO:0000313" key="1">
    <source>
        <dbReference type="EMBL" id="VAH05388.1"/>
    </source>
</evidence>
<dbReference type="PANTHER" id="PTHR33831">
    <property type="entry name" value="GPI-ANCHORED PROTEIN"/>
    <property type="match status" value="1"/>
</dbReference>
<dbReference type="AlphaFoldDB" id="A0A9R0UUI3"/>
<dbReference type="InterPro" id="IPR040336">
    <property type="entry name" value="At1g61900-like"/>
</dbReference>
<dbReference type="PANTHER" id="PTHR33831:SF4">
    <property type="entry name" value="GPI-ANCHORED PROTEIN"/>
    <property type="match status" value="1"/>
</dbReference>
<dbReference type="EMBL" id="LT934111">
    <property type="protein sequence ID" value="VAH05388.1"/>
    <property type="molecule type" value="Genomic_DNA"/>
</dbReference>
<dbReference type="GO" id="GO:0005886">
    <property type="term" value="C:plasma membrane"/>
    <property type="evidence" value="ECO:0007669"/>
    <property type="project" value="TreeGrafter"/>
</dbReference>
<protein>
    <submittedName>
        <fullName evidence="1">Uncharacterized protein</fullName>
    </submittedName>
</protein>
<gene>
    <name evidence="1" type="ORF">TRITD_1Av1G120630</name>
</gene>
<organism evidence="1 2">
    <name type="scientific">Triticum turgidum subsp. durum</name>
    <name type="common">Durum wheat</name>
    <name type="synonym">Triticum durum</name>
    <dbReference type="NCBI Taxonomy" id="4567"/>
    <lineage>
        <taxon>Eukaryota</taxon>
        <taxon>Viridiplantae</taxon>
        <taxon>Streptophyta</taxon>
        <taxon>Embryophyta</taxon>
        <taxon>Tracheophyta</taxon>
        <taxon>Spermatophyta</taxon>
        <taxon>Magnoliopsida</taxon>
        <taxon>Liliopsida</taxon>
        <taxon>Poales</taxon>
        <taxon>Poaceae</taxon>
        <taxon>BOP clade</taxon>
        <taxon>Pooideae</taxon>
        <taxon>Triticodae</taxon>
        <taxon>Triticeae</taxon>
        <taxon>Triticinae</taxon>
        <taxon>Triticum</taxon>
    </lineage>
</organism>
<keyword evidence="2" id="KW-1185">Reference proteome</keyword>
<dbReference type="Gramene" id="TRITD1Av1G120630.14">
    <property type="protein sequence ID" value="TRITD1Av1G120630.14"/>
    <property type="gene ID" value="TRITD1Av1G120630"/>
</dbReference>
<reference evidence="1 2" key="1">
    <citation type="submission" date="2017-09" db="EMBL/GenBank/DDBJ databases">
        <authorList>
            <consortium name="International Durum Wheat Genome Sequencing Consortium (IDWGSC)"/>
            <person name="Milanesi L."/>
        </authorList>
    </citation>
    <scope>NUCLEOTIDE SEQUENCE [LARGE SCALE GENOMIC DNA]</scope>
    <source>
        <strain evidence="2">cv. Svevo</strain>
    </source>
</reference>
<proteinExistence type="predicted"/>
<dbReference type="Proteomes" id="UP000324705">
    <property type="component" value="Chromosome 1A"/>
</dbReference>
<evidence type="ECO:0000313" key="2">
    <source>
        <dbReference type="Proteomes" id="UP000324705"/>
    </source>
</evidence>
<sequence length="100" mass="10353">MYLCGSVLNSVFHSVGCLLRSLPTDIVFDNVTGISFTCDLSDNIVAPWPSSSSLQSLSLCAPEMSLPALPVSPLSGSSGISRTGIGILLPVVLLTTTISL</sequence>